<dbReference type="STRING" id="1437603.GCA_000771525_00447"/>
<dbReference type="eggNOG" id="ENOG5033842">
    <property type="taxonomic scope" value="Bacteria"/>
</dbReference>
<evidence type="ECO:0000313" key="1">
    <source>
        <dbReference type="EMBL" id="KFI76393.1"/>
    </source>
</evidence>
<gene>
    <name evidence="1" type="ORF">BMON_1315</name>
</gene>
<dbReference type="AlphaFoldDB" id="A0A087BZE3"/>
<proteinExistence type="predicted"/>
<dbReference type="OrthoDB" id="5074901at2"/>
<keyword evidence="2" id="KW-1185">Reference proteome</keyword>
<dbReference type="RefSeq" id="WP_033513388.1">
    <property type="nucleotide sequence ID" value="NZ_JDUO01000014.1"/>
</dbReference>
<accession>A0A087BZE3</accession>
<organism evidence="1 2">
    <name type="scientific">Bifidobacterium mongoliense DSM 21395</name>
    <dbReference type="NCBI Taxonomy" id="1437603"/>
    <lineage>
        <taxon>Bacteria</taxon>
        <taxon>Bacillati</taxon>
        <taxon>Actinomycetota</taxon>
        <taxon>Actinomycetes</taxon>
        <taxon>Bifidobacteriales</taxon>
        <taxon>Bifidobacteriaceae</taxon>
        <taxon>Bifidobacterium</taxon>
    </lineage>
</organism>
<dbReference type="Proteomes" id="UP000029082">
    <property type="component" value="Unassembled WGS sequence"/>
</dbReference>
<protein>
    <recommendedName>
        <fullName evidence="3">Helix-turn-helix domain-containing protein</fullName>
    </recommendedName>
</protein>
<evidence type="ECO:0000313" key="2">
    <source>
        <dbReference type="Proteomes" id="UP000029082"/>
    </source>
</evidence>
<name>A0A087BZE3_9BIFI</name>
<dbReference type="GeneID" id="93094980"/>
<reference evidence="1 2" key="1">
    <citation type="submission" date="2014-03" db="EMBL/GenBank/DDBJ databases">
        <title>Genomics of Bifidobacteria.</title>
        <authorList>
            <person name="Ventura M."/>
            <person name="Milani C."/>
            <person name="Lugli G.A."/>
        </authorList>
    </citation>
    <scope>NUCLEOTIDE SEQUENCE [LARGE SCALE GENOMIC DNA]</scope>
    <source>
        <strain evidence="1 2">DSM 21395</strain>
    </source>
</reference>
<dbReference type="EMBL" id="JGZE01000017">
    <property type="protein sequence ID" value="KFI76393.1"/>
    <property type="molecule type" value="Genomic_DNA"/>
</dbReference>
<comment type="caution">
    <text evidence="1">The sequence shown here is derived from an EMBL/GenBank/DDBJ whole genome shotgun (WGS) entry which is preliminary data.</text>
</comment>
<sequence length="238" mass="26521">MAIHTNRTLLTQQEAAKALGVSVRRITDLRRAGDLDSLHREAGRYLIVADSVRRYALVAGRGGRPYSPQMAFTALYLISGEPVPWLDAQRRYRLKRYLRETEAADLVRLTRRRAQTREYWCRDSLMDKVRESIRISGATGRLADLFHLTPGTIVEGYADVPTAKQMIHDCRLRLGGEPTGVRLRTAVALPAHDGNDGSPAMPLGVCAADLAESDDPRERRAGVETLGRLLAAFKDESR</sequence>
<evidence type="ECO:0008006" key="3">
    <source>
        <dbReference type="Google" id="ProtNLM"/>
    </source>
</evidence>